<comment type="caution">
    <text evidence="1">The sequence shown here is derived from an EMBL/GenBank/DDBJ whole genome shotgun (WGS) entry which is preliminary data.</text>
</comment>
<dbReference type="RefSeq" id="WP_021831158.1">
    <property type="nucleotide sequence ID" value="NZ_CAQK01000582.1"/>
</dbReference>
<evidence type="ECO:0000313" key="2">
    <source>
        <dbReference type="Proteomes" id="UP000018348"/>
    </source>
</evidence>
<evidence type="ECO:0000313" key="1">
    <source>
        <dbReference type="EMBL" id="CCQ52097.1"/>
    </source>
</evidence>
<reference evidence="1 2" key="2">
    <citation type="submission" date="2013-09" db="EMBL/GenBank/DDBJ databases">
        <title>Whole genome comparison of six Crocosphaera watsonii strains with differing phenotypes.</title>
        <authorList>
            <person name="Bench S.R."/>
            <person name="Heller P."/>
            <person name="Frank I."/>
            <person name="Arciniega M."/>
            <person name="Shilova I.N."/>
            <person name="Zehr J.P."/>
        </authorList>
    </citation>
    <scope>NUCLEOTIDE SEQUENCE [LARGE SCALE GENOMIC DNA]</scope>
    <source>
        <strain evidence="1 2">WH 8502</strain>
    </source>
</reference>
<organism evidence="1 2">
    <name type="scientific">Crocosphaera watsonii WH 8502</name>
    <dbReference type="NCBI Taxonomy" id="423474"/>
    <lineage>
        <taxon>Bacteria</taxon>
        <taxon>Bacillati</taxon>
        <taxon>Cyanobacteriota</taxon>
        <taxon>Cyanophyceae</taxon>
        <taxon>Oscillatoriophycideae</taxon>
        <taxon>Chroococcales</taxon>
        <taxon>Aphanothecaceae</taxon>
        <taxon>Crocosphaera</taxon>
    </lineage>
</organism>
<gene>
    <name evidence="1" type="ORF">CWATWH8502_3242</name>
</gene>
<sequence length="51" mass="5857">MIVTVIWANYTESFLKRLGEVFKEKGRQDVDSLMSCQKKCGKLLRKPLPGN</sequence>
<proteinExistence type="predicted"/>
<reference evidence="1 2" key="1">
    <citation type="submission" date="2013-01" db="EMBL/GenBank/DDBJ databases">
        <authorList>
            <person name="Bench S."/>
        </authorList>
    </citation>
    <scope>NUCLEOTIDE SEQUENCE [LARGE SCALE GENOMIC DNA]</scope>
    <source>
        <strain evidence="1 2">WH 8502</strain>
    </source>
</reference>
<protein>
    <submittedName>
        <fullName evidence="1">Uncharacterized protein</fullName>
    </submittedName>
</protein>
<name>T2IGW9_CROWT</name>
<accession>T2IGW9</accession>
<dbReference type="AlphaFoldDB" id="T2IGW9"/>
<dbReference type="EMBL" id="CAQK01000582">
    <property type="protein sequence ID" value="CCQ52097.1"/>
    <property type="molecule type" value="Genomic_DNA"/>
</dbReference>
<dbReference type="Proteomes" id="UP000018348">
    <property type="component" value="Unassembled WGS sequence"/>
</dbReference>